<dbReference type="Pfam" id="PF04738">
    <property type="entry name" value="Lant_dehydr_N"/>
    <property type="match status" value="1"/>
</dbReference>
<dbReference type="InterPro" id="IPR023809">
    <property type="entry name" value="Thiopep_bacteriocin_synth_dom"/>
</dbReference>
<reference evidence="4 5" key="1">
    <citation type="journal article" date="2016" name="Genome Announc.">
        <title>Draft Genome Sequence of Planomonospora sphaerica JCM9374, a Rare Actinomycete.</title>
        <authorList>
            <person name="Dohra H."/>
            <person name="Suzuki T."/>
            <person name="Inoue Y."/>
            <person name="Kodani S."/>
        </authorList>
    </citation>
    <scope>NUCLEOTIDE SEQUENCE [LARGE SCALE GENOMIC DNA]</scope>
    <source>
        <strain evidence="4 5">JCM 9374</strain>
    </source>
</reference>
<dbReference type="RefSeq" id="WP_068896811.1">
    <property type="nucleotide sequence ID" value="NZ_BDCX01000005.1"/>
</dbReference>
<dbReference type="OrthoDB" id="1273722at2"/>
<accession>A0A171CGT8</accession>
<dbReference type="EMBL" id="BDCX01000005">
    <property type="protein sequence ID" value="GAT66680.1"/>
    <property type="molecule type" value="Genomic_DNA"/>
</dbReference>
<reference evidence="5" key="2">
    <citation type="submission" date="2016-04" db="EMBL/GenBank/DDBJ databases">
        <title>Planomonospora sphaerica JCM9374 whole genome shotgun sequence.</title>
        <authorList>
            <person name="Suzuki T."/>
            <person name="Dohra H."/>
            <person name="Kodani S."/>
        </authorList>
    </citation>
    <scope>NUCLEOTIDE SEQUENCE [LARGE SCALE GENOMIC DNA]</scope>
    <source>
        <strain evidence="5">JCM 9374</strain>
    </source>
</reference>
<evidence type="ECO:0000259" key="3">
    <source>
        <dbReference type="Pfam" id="PF14028"/>
    </source>
</evidence>
<organism evidence="4 5">
    <name type="scientific">Planomonospora sphaerica</name>
    <dbReference type="NCBI Taxonomy" id="161355"/>
    <lineage>
        <taxon>Bacteria</taxon>
        <taxon>Bacillati</taxon>
        <taxon>Actinomycetota</taxon>
        <taxon>Actinomycetes</taxon>
        <taxon>Streptosporangiales</taxon>
        <taxon>Streptosporangiaceae</taxon>
        <taxon>Planomonospora</taxon>
    </lineage>
</organism>
<name>A0A171CGT8_9ACTN</name>
<evidence type="ECO:0000313" key="4">
    <source>
        <dbReference type="EMBL" id="GAT66680.1"/>
    </source>
</evidence>
<feature type="domain" description="Lantibiotic dehydratase N-terminal" evidence="2">
    <location>
        <begin position="59"/>
        <end position="703"/>
    </location>
</feature>
<dbReference type="NCBIfam" id="TIGR03891">
    <property type="entry name" value="thiopep_ocin"/>
    <property type="match status" value="1"/>
</dbReference>
<evidence type="ECO:0000313" key="5">
    <source>
        <dbReference type="Proteomes" id="UP000077701"/>
    </source>
</evidence>
<comment type="caution">
    <text evidence="4">The sequence shown here is derived from an EMBL/GenBank/DDBJ whole genome shotgun (WGS) entry which is preliminary data.</text>
</comment>
<keyword evidence="5" id="KW-1185">Reference proteome</keyword>
<dbReference type="Pfam" id="PF14028">
    <property type="entry name" value="Lant_dehydr_C"/>
    <property type="match status" value="1"/>
</dbReference>
<proteinExistence type="predicted"/>
<evidence type="ECO:0000259" key="2">
    <source>
        <dbReference type="Pfam" id="PF04738"/>
    </source>
</evidence>
<sequence length="1042" mass="115448">MTNARSVHGPVFTAASFGLLRLPVFPPERAARTLTGLDPEDRGQADRMAGYLRSVLGDDSVLEALTVSNPGLARELAKVGEARPIPFSRLRRMVYTVTKYLIRMSHRPTPFGLLAGVAPVTVGEDHRFEFRGPREKLVQADSEWLLGAVMRWERHPEVLPHLRLVRNDLAARRGERLVLSYVRDVDSKDIMSRTQEVSVRYTAAVRRALERAARPVPYPELAGGLADAFGAPVEAVHGMLVQLVEKEFLLTDLRPPSDAPDALAHVMEKLAPVTGLDDVPGLGDLPAAFREYARLPIGAGTARLRSLTAAMGRIQVTEHPLQIDLAVDADVRLPPIVTRQMTEAATVLWRMSPDPVPGHLRDYHDEFVERYGYGRAVPLKEMLDPERGLGAPATYLRPPSTRPFDNRERPRPERRELLAGLLQDAHRTGAAEVVLDDATVAALAEEDVSSRPPAAFDMSATLLGASLDAVAAGDFRLVVSNGLGGPQPGAFFGRFLPLLGDTADRIRELYARPELIPGDALLAQVRFQPNSSRSGNVSRVPAMTAHQVVVGAFAERDDEGVHGIDDLAVTADRERFHVVMAATDRELVPMVAHMLNPYIAQPNAVRFLSEVTQVRRWGIRPWEWTGLDLFPHHPRVRYDRTVLASARWRLSRALRDPAASWPRWRAELDRWRERWSVPDLIEMTSDDQRVALDLTVPLHVRLLWREARREIPPVIRERPAGGEYGTQWCGGVANEIVVPMVPRPGSPATERPPSTVPVSGQPRHVPGGDWVFAKVYIAEDRQDELLTEYLPALLDAVGPDADRMFFIRYRDPAAHLRVRFHGERAVLNARLLPRLHDWAARGCEAGLMRKLVLDTYEPETVRYGGEKVLEHAERAFAADSEAVLRQLRAVGGGEVRLDPVMLAAANCIDVCRRFAADADWTGWFLDAYPKGPHHAAFQARRADARRLLDVTGPWAALAAEPGGAGILAAWRERAPALAEYGRALRAQGTAGQDGDREVPVVTSLLHMHCNRLLGIDPEAEQSAYAVARGAVAAHRDRVRFTR</sequence>
<feature type="domain" description="Thiopeptide-type bacteriocin biosynthesis" evidence="3">
    <location>
        <begin position="770"/>
        <end position="1029"/>
    </location>
</feature>
<dbReference type="InterPro" id="IPR006827">
    <property type="entry name" value="Lant_deHydtase_N"/>
</dbReference>
<dbReference type="STRING" id="161355.PS9374_02330"/>
<dbReference type="AlphaFoldDB" id="A0A171CGT8"/>
<gene>
    <name evidence="4" type="ORF">PS9374_02330</name>
</gene>
<feature type="region of interest" description="Disordered" evidence="1">
    <location>
        <begin position="388"/>
        <end position="411"/>
    </location>
</feature>
<protein>
    <submittedName>
        <fullName evidence="4">Lantibiotic dehydratase</fullName>
    </submittedName>
</protein>
<dbReference type="Proteomes" id="UP000077701">
    <property type="component" value="Unassembled WGS sequence"/>
</dbReference>
<evidence type="ECO:0000256" key="1">
    <source>
        <dbReference type="SAM" id="MobiDB-lite"/>
    </source>
</evidence>